<dbReference type="PANTHER" id="PTHR44196:SF1">
    <property type="entry name" value="DEHYDROGENASE_REDUCTASE SDR FAMILY MEMBER 7B"/>
    <property type="match status" value="1"/>
</dbReference>
<dbReference type="GO" id="GO:0016020">
    <property type="term" value="C:membrane"/>
    <property type="evidence" value="ECO:0007669"/>
    <property type="project" value="TreeGrafter"/>
</dbReference>
<evidence type="ECO:0000259" key="5">
    <source>
        <dbReference type="SMART" id="SM00822"/>
    </source>
</evidence>
<dbReference type="SMART" id="SM00822">
    <property type="entry name" value="PKS_KR"/>
    <property type="match status" value="1"/>
</dbReference>
<accession>A0A2T5GJ89</accession>
<organism evidence="6 7">
    <name type="scientific">Sphingomonas aurantiaca</name>
    <dbReference type="NCBI Taxonomy" id="185949"/>
    <lineage>
        <taxon>Bacteria</taxon>
        <taxon>Pseudomonadati</taxon>
        <taxon>Pseudomonadota</taxon>
        <taxon>Alphaproteobacteria</taxon>
        <taxon>Sphingomonadales</taxon>
        <taxon>Sphingomonadaceae</taxon>
        <taxon>Sphingomonas</taxon>
    </lineage>
</organism>
<dbReference type="Pfam" id="PF00106">
    <property type="entry name" value="adh_short"/>
    <property type="match status" value="1"/>
</dbReference>
<evidence type="ECO:0000256" key="2">
    <source>
        <dbReference type="ARBA" id="ARBA00023002"/>
    </source>
</evidence>
<keyword evidence="2" id="KW-0560">Oxidoreductase</keyword>
<reference evidence="6 7" key="1">
    <citation type="submission" date="2018-04" db="EMBL/GenBank/DDBJ databases">
        <title>Genomic Encyclopedia of Type Strains, Phase III (KMG-III): the genomes of soil and plant-associated and newly described type strains.</title>
        <authorList>
            <person name="Whitman W."/>
        </authorList>
    </citation>
    <scope>NUCLEOTIDE SEQUENCE [LARGE SCALE GENOMIC DNA]</scope>
    <source>
        <strain evidence="6 7">MA101b</strain>
    </source>
</reference>
<dbReference type="Proteomes" id="UP000244189">
    <property type="component" value="Unassembled WGS sequence"/>
</dbReference>
<comment type="similarity">
    <text evidence="1 3">Belongs to the short-chain dehydrogenases/reductases (SDR) family.</text>
</comment>
<evidence type="ECO:0000256" key="4">
    <source>
        <dbReference type="SAM" id="Phobius"/>
    </source>
</evidence>
<comment type="caution">
    <text evidence="6">The sequence shown here is derived from an EMBL/GenBank/DDBJ whole genome shotgun (WGS) entry which is preliminary data.</text>
</comment>
<dbReference type="InterPro" id="IPR036291">
    <property type="entry name" value="NAD(P)-bd_dom_sf"/>
</dbReference>
<dbReference type="PROSITE" id="PS00061">
    <property type="entry name" value="ADH_SHORT"/>
    <property type="match status" value="1"/>
</dbReference>
<dbReference type="PRINTS" id="PR00081">
    <property type="entry name" value="GDHRDH"/>
</dbReference>
<dbReference type="GO" id="GO:0016491">
    <property type="term" value="F:oxidoreductase activity"/>
    <property type="evidence" value="ECO:0007669"/>
    <property type="project" value="UniProtKB-KW"/>
</dbReference>
<dbReference type="Gene3D" id="3.40.50.720">
    <property type="entry name" value="NAD(P)-binding Rossmann-like Domain"/>
    <property type="match status" value="1"/>
</dbReference>
<evidence type="ECO:0000313" key="7">
    <source>
        <dbReference type="Proteomes" id="UP000244189"/>
    </source>
</evidence>
<dbReference type="RefSeq" id="WP_107959143.1">
    <property type="nucleotide sequence ID" value="NZ_QAOG01000005.1"/>
</dbReference>
<evidence type="ECO:0000256" key="3">
    <source>
        <dbReference type="RuleBase" id="RU000363"/>
    </source>
</evidence>
<dbReference type="InterPro" id="IPR020904">
    <property type="entry name" value="Sc_DH/Rdtase_CS"/>
</dbReference>
<name>A0A2T5GJ89_9SPHN</name>
<keyword evidence="7" id="KW-1185">Reference proteome</keyword>
<keyword evidence="4" id="KW-1133">Transmembrane helix</keyword>
<dbReference type="PANTHER" id="PTHR44196">
    <property type="entry name" value="DEHYDROGENASE/REDUCTASE SDR FAMILY MEMBER 7B"/>
    <property type="match status" value="1"/>
</dbReference>
<dbReference type="EMBL" id="QAOG01000005">
    <property type="protein sequence ID" value="PTQ59398.1"/>
    <property type="molecule type" value="Genomic_DNA"/>
</dbReference>
<dbReference type="SUPFAM" id="SSF51735">
    <property type="entry name" value="NAD(P)-binding Rossmann-fold domains"/>
    <property type="match status" value="1"/>
</dbReference>
<keyword evidence="4" id="KW-0812">Transmembrane</keyword>
<dbReference type="InterPro" id="IPR057326">
    <property type="entry name" value="KR_dom"/>
</dbReference>
<feature type="domain" description="Ketoreductase" evidence="5">
    <location>
        <begin position="2"/>
        <end position="186"/>
    </location>
</feature>
<keyword evidence="4" id="KW-0472">Membrane</keyword>
<dbReference type="AlphaFoldDB" id="A0A2T5GJ89"/>
<evidence type="ECO:0000256" key="1">
    <source>
        <dbReference type="ARBA" id="ARBA00006484"/>
    </source>
</evidence>
<evidence type="ECO:0000313" key="6">
    <source>
        <dbReference type="EMBL" id="PTQ59398.1"/>
    </source>
</evidence>
<protein>
    <submittedName>
        <fullName evidence="6">NADP-dependent 3-hydroxy acid dehydrogenase YdfG</fullName>
    </submittedName>
</protein>
<gene>
    <name evidence="6" type="ORF">C8J26_3145</name>
</gene>
<feature type="transmembrane region" description="Helical" evidence="4">
    <location>
        <begin position="304"/>
        <end position="324"/>
    </location>
</feature>
<proteinExistence type="inferred from homology"/>
<sequence length="333" mass="35591">MKTVVVTGASAGIGLATADRFARSGWQVAIIARDPTRLDEARAMLEQHGGRVLAIPADVADAKAVDEAADKVVAEFGAIDAWINNAMSTVVARAHDITPDEYARVTATTYLSQVYGTLAALRHMRTRDQGAIIQVSSGLAIRAAPLQAAYCGAKAAVGGFTDSLRSELISDKSKITLSVVYLPGVNTPQTSWARTHTGREQIIPDPLFDPRLCAEAIWTAARDPQREFWVGRLTLMMALGQSVAPGFSDREAAEMLDKQQGDPMPDRIGNLDEAVPGPAQIDGDGKDRVKGSRREFFTSRQRDMLKLGVVGGLLGAGALMGVGASRALPRQLR</sequence>
<dbReference type="PRINTS" id="PR00080">
    <property type="entry name" value="SDRFAMILY"/>
</dbReference>
<dbReference type="InterPro" id="IPR002347">
    <property type="entry name" value="SDR_fam"/>
</dbReference>
<dbReference type="NCBIfam" id="NF005495">
    <property type="entry name" value="PRK07109.1"/>
    <property type="match status" value="1"/>
</dbReference>